<feature type="domain" description="BTB" evidence="1">
    <location>
        <begin position="42"/>
        <end position="111"/>
    </location>
</feature>
<dbReference type="InterPro" id="IPR011333">
    <property type="entry name" value="SKP1/BTB/POZ_sf"/>
</dbReference>
<dbReference type="GeneID" id="89931074"/>
<reference evidence="2 3" key="1">
    <citation type="submission" date="2023-08" db="EMBL/GenBank/DDBJ databases">
        <title>Black Yeasts Isolated from many extreme environments.</title>
        <authorList>
            <person name="Coleine C."/>
            <person name="Stajich J.E."/>
            <person name="Selbmann L."/>
        </authorList>
    </citation>
    <scope>NUCLEOTIDE SEQUENCE [LARGE SCALE GENOMIC DNA]</scope>
    <source>
        <strain evidence="2 3">CCFEE 5935</strain>
    </source>
</reference>
<comment type="caution">
    <text evidence="2">The sequence shown here is derived from an EMBL/GenBank/DDBJ whole genome shotgun (WGS) entry which is preliminary data.</text>
</comment>
<gene>
    <name evidence="2" type="ORF">LTR77_009744</name>
</gene>
<dbReference type="PANTHER" id="PTHR47843">
    <property type="entry name" value="BTB DOMAIN-CONTAINING PROTEIN-RELATED"/>
    <property type="match status" value="1"/>
</dbReference>
<protein>
    <recommendedName>
        <fullName evidence="1">BTB domain-containing protein</fullName>
    </recommendedName>
</protein>
<evidence type="ECO:0000313" key="3">
    <source>
        <dbReference type="Proteomes" id="UP001337655"/>
    </source>
</evidence>
<proteinExistence type="predicted"/>
<dbReference type="Gene3D" id="3.30.710.10">
    <property type="entry name" value="Potassium Channel Kv1.1, Chain A"/>
    <property type="match status" value="1"/>
</dbReference>
<dbReference type="InterPro" id="IPR000210">
    <property type="entry name" value="BTB/POZ_dom"/>
</dbReference>
<dbReference type="Proteomes" id="UP001337655">
    <property type="component" value="Unassembled WGS sequence"/>
</dbReference>
<name>A0AAV9P167_9PEZI</name>
<dbReference type="EMBL" id="JAVRRT010000019">
    <property type="protein sequence ID" value="KAK5164538.1"/>
    <property type="molecule type" value="Genomic_DNA"/>
</dbReference>
<dbReference type="AlphaFoldDB" id="A0AAV9P167"/>
<accession>A0AAV9P167</accession>
<evidence type="ECO:0000259" key="1">
    <source>
        <dbReference type="PROSITE" id="PS50097"/>
    </source>
</evidence>
<dbReference type="PROSITE" id="PS50097">
    <property type="entry name" value="BTB"/>
    <property type="match status" value="1"/>
</dbReference>
<keyword evidence="3" id="KW-1185">Reference proteome</keyword>
<sequence>MSGTQGTASVRWKPWDTAHEECPIFDKMEDATKLATLFEESPNIAVHLSDTETILYVQKAVLCRVSEWFVKALTGNFAEGHTKTLHLLDCDKDTFALFLYWVCHKGLPLDMDVEDEHYTVETLPDGQERQWTESASQRRLINLWCFGDKYLIPHLQNQAMESLIMTFQYRAAAVDAVQLAWENTTETSKLREVIVDSMVGSYQEVNDNEYKQHEIDYLEQIPGVMRVLAAALSALLRKSDGSRTAKICASTEGSEALSGGGRLDAAPALAVPGPACDTTARHLRQEPALPCRIKADLDKPDESRSESAEFSITSASSFTSICWSTSSVQY</sequence>
<dbReference type="RefSeq" id="XP_064654786.1">
    <property type="nucleotide sequence ID" value="XM_064806970.1"/>
</dbReference>
<dbReference type="SUPFAM" id="SSF54695">
    <property type="entry name" value="POZ domain"/>
    <property type="match status" value="1"/>
</dbReference>
<dbReference type="PANTHER" id="PTHR47843:SF2">
    <property type="entry name" value="BTB DOMAIN-CONTAINING PROTEIN"/>
    <property type="match status" value="1"/>
</dbReference>
<dbReference type="CDD" id="cd18186">
    <property type="entry name" value="BTB_POZ_ZBTB_KLHL-like"/>
    <property type="match status" value="1"/>
</dbReference>
<organism evidence="2 3">
    <name type="scientific">Saxophila tyrrhenica</name>
    <dbReference type="NCBI Taxonomy" id="1690608"/>
    <lineage>
        <taxon>Eukaryota</taxon>
        <taxon>Fungi</taxon>
        <taxon>Dikarya</taxon>
        <taxon>Ascomycota</taxon>
        <taxon>Pezizomycotina</taxon>
        <taxon>Dothideomycetes</taxon>
        <taxon>Dothideomycetidae</taxon>
        <taxon>Mycosphaerellales</taxon>
        <taxon>Extremaceae</taxon>
        <taxon>Saxophila</taxon>
    </lineage>
</organism>
<evidence type="ECO:0000313" key="2">
    <source>
        <dbReference type="EMBL" id="KAK5164538.1"/>
    </source>
</evidence>